<proteinExistence type="predicted"/>
<dbReference type="Proteomes" id="UP000784880">
    <property type="component" value="Unassembled WGS sequence"/>
</dbReference>
<dbReference type="PANTHER" id="PTHR30146">
    <property type="entry name" value="LACI-RELATED TRANSCRIPTIONAL REPRESSOR"/>
    <property type="match status" value="1"/>
</dbReference>
<dbReference type="RefSeq" id="WP_217066849.1">
    <property type="nucleotide sequence ID" value="NZ_JAHQCS010000107.1"/>
</dbReference>
<keyword evidence="3" id="KW-0804">Transcription</keyword>
<dbReference type="InterPro" id="IPR000843">
    <property type="entry name" value="HTH_LacI"/>
</dbReference>
<evidence type="ECO:0000313" key="6">
    <source>
        <dbReference type="Proteomes" id="UP000784880"/>
    </source>
</evidence>
<name>A0ABS6JIJ2_9BACI</name>
<dbReference type="CDD" id="cd06267">
    <property type="entry name" value="PBP1_LacI_sugar_binding-like"/>
    <property type="match status" value="1"/>
</dbReference>
<feature type="domain" description="HTH lacI-type" evidence="4">
    <location>
        <begin position="2"/>
        <end position="56"/>
    </location>
</feature>
<keyword evidence="6" id="KW-1185">Reference proteome</keyword>
<protein>
    <submittedName>
        <fullName evidence="5">LacI family transcriptional regulator</fullName>
    </submittedName>
</protein>
<dbReference type="PANTHER" id="PTHR30146:SF109">
    <property type="entry name" value="HTH-TYPE TRANSCRIPTIONAL REGULATOR GALS"/>
    <property type="match status" value="1"/>
</dbReference>
<evidence type="ECO:0000256" key="2">
    <source>
        <dbReference type="ARBA" id="ARBA00023125"/>
    </source>
</evidence>
<evidence type="ECO:0000256" key="3">
    <source>
        <dbReference type="ARBA" id="ARBA00023163"/>
    </source>
</evidence>
<reference evidence="5 6" key="1">
    <citation type="submission" date="2021-06" db="EMBL/GenBank/DDBJ databases">
        <title>Bacillus sp. RD4P76, an endophyte from a halophyte.</title>
        <authorList>
            <person name="Sun J.-Q."/>
        </authorList>
    </citation>
    <scope>NUCLEOTIDE SEQUENCE [LARGE SCALE GENOMIC DNA]</scope>
    <source>
        <strain evidence="5 6">CGMCC 1.15917</strain>
    </source>
</reference>
<evidence type="ECO:0000313" key="5">
    <source>
        <dbReference type="EMBL" id="MBU9712672.1"/>
    </source>
</evidence>
<gene>
    <name evidence="5" type="ORF">KS419_13055</name>
</gene>
<dbReference type="SMART" id="SM00354">
    <property type="entry name" value="HTH_LACI"/>
    <property type="match status" value="1"/>
</dbReference>
<keyword evidence="2" id="KW-0238">DNA-binding</keyword>
<dbReference type="EMBL" id="JAHQCS010000107">
    <property type="protein sequence ID" value="MBU9712672.1"/>
    <property type="molecule type" value="Genomic_DNA"/>
</dbReference>
<sequence>MATIRDVANKAGVSIGVVSRAFNNYPDINVKTRQRVFEVAKELNYSPNLAAKNLSSKKQTAIGLIASGIFTENKKDTVSYDIFKGVYTAVEETGYELSIYFIDSLKQEQKSYVQFCRERKIGGTILQGIRTDDSYFKEMMDTNIPCVLVDIGTELDNRLIGSVSIDNFSATREAALYLLNRNHRDIVVVAGTEETYVNYERFEGTRNAFQTFDLQLTDNDIIHADFSEEKAYAMTKTYLERKQPSAFLCYSDLMAYGVMRAVKEAGLQIPEDVSIIGFDDLIISDYTHPRLTTVRQDFMEIGRQSAKLLQKLMENNETERHVYVPHQFMDRNSVKTLPPYDVSNQSS</sequence>
<keyword evidence="1" id="KW-0805">Transcription regulation</keyword>
<evidence type="ECO:0000259" key="4">
    <source>
        <dbReference type="PROSITE" id="PS50932"/>
    </source>
</evidence>
<organism evidence="5 6">
    <name type="scientific">Evansella tamaricis</name>
    <dbReference type="NCBI Taxonomy" id="2069301"/>
    <lineage>
        <taxon>Bacteria</taxon>
        <taxon>Bacillati</taxon>
        <taxon>Bacillota</taxon>
        <taxon>Bacilli</taxon>
        <taxon>Bacillales</taxon>
        <taxon>Bacillaceae</taxon>
        <taxon>Evansella</taxon>
    </lineage>
</organism>
<comment type="caution">
    <text evidence="5">The sequence shown here is derived from an EMBL/GenBank/DDBJ whole genome shotgun (WGS) entry which is preliminary data.</text>
</comment>
<accession>A0ABS6JIJ2</accession>
<dbReference type="CDD" id="cd01392">
    <property type="entry name" value="HTH_LacI"/>
    <property type="match status" value="1"/>
</dbReference>
<dbReference type="PROSITE" id="PS50932">
    <property type="entry name" value="HTH_LACI_2"/>
    <property type="match status" value="1"/>
</dbReference>
<dbReference type="Pfam" id="PF13377">
    <property type="entry name" value="Peripla_BP_3"/>
    <property type="match status" value="1"/>
</dbReference>
<evidence type="ECO:0000256" key="1">
    <source>
        <dbReference type="ARBA" id="ARBA00023015"/>
    </source>
</evidence>
<dbReference type="Pfam" id="PF00356">
    <property type="entry name" value="LacI"/>
    <property type="match status" value="1"/>
</dbReference>
<dbReference type="InterPro" id="IPR046335">
    <property type="entry name" value="LacI/GalR-like_sensor"/>
</dbReference>